<sequence>MKTFLLASFGAFAASVYAQEAFESPKFNATEALIANGVNVSAIPDLAAASKKYSLSRPCAAACGSLEIIFGEKVLTTGSDPYDAFSDSYWSTQASMVEPACVFVPTEAKDVSIMVLISRVTQCPFAVKGGGHTAFAGAASIEDGITVSMEAMNEIRLSRTKKTVFVGPGNRWGAIYEKLQEDNLAVIGGRASDVGLGLVLGGGISHHSNIYGYACDNVASFEVVTASGVIVEATPTHFPDLYWALRGGGNNFGVVTQFELETVPQGMMWGGVRDYLPSDYLYLMEAFVAMAEDAVKDPKSSQILAFSQTAGTEAASLQLEYLKPVNEDKPPAILKNYLNIPAAQSTSKNRTLADDSLMLTEQMPSGHRYMFWAATYKLDTDFMAWLQTRHRKDVLFLPDHGSLSFQAFTVPAMEQMSKKGGNALGISPTDGPLMHILIYMVWDDETKDKEFQQAAQDFLKAAKAEAKKRALHHDFIYLNYASPYQNVIPSYGKDKHAKLLAVSKKYDPKAVFQKLQPGGFKLDGAPYGETI</sequence>
<name>R0K3C3_EXST2</name>
<feature type="domain" description="FAD-binding PCMH-type" evidence="6">
    <location>
        <begin position="95"/>
        <end position="265"/>
    </location>
</feature>
<dbReference type="HOGENOM" id="CLU_018354_1_2_1"/>
<keyword evidence="3" id="KW-0274">FAD</keyword>
<dbReference type="InterPro" id="IPR036318">
    <property type="entry name" value="FAD-bd_PCMH-like_sf"/>
</dbReference>
<dbReference type="Gene3D" id="3.30.465.10">
    <property type="match status" value="1"/>
</dbReference>
<dbReference type="RefSeq" id="XP_008029874.1">
    <property type="nucleotide sequence ID" value="XM_008031683.1"/>
</dbReference>
<evidence type="ECO:0000313" key="7">
    <source>
        <dbReference type="EMBL" id="EOA82882.1"/>
    </source>
</evidence>
<evidence type="ECO:0000256" key="5">
    <source>
        <dbReference type="SAM" id="SignalP"/>
    </source>
</evidence>
<keyword evidence="4" id="KW-0560">Oxidoreductase</keyword>
<reference evidence="7 8" key="1">
    <citation type="journal article" date="2012" name="PLoS Pathog.">
        <title>Diverse lifestyles and strategies of plant pathogenesis encoded in the genomes of eighteen Dothideomycetes fungi.</title>
        <authorList>
            <person name="Ohm R.A."/>
            <person name="Feau N."/>
            <person name="Henrissat B."/>
            <person name="Schoch C.L."/>
            <person name="Horwitz B.A."/>
            <person name="Barry K.W."/>
            <person name="Condon B.J."/>
            <person name="Copeland A.C."/>
            <person name="Dhillon B."/>
            <person name="Glaser F."/>
            <person name="Hesse C.N."/>
            <person name="Kosti I."/>
            <person name="LaButti K."/>
            <person name="Lindquist E.A."/>
            <person name="Lucas S."/>
            <person name="Salamov A.A."/>
            <person name="Bradshaw R.E."/>
            <person name="Ciuffetti L."/>
            <person name="Hamelin R.C."/>
            <person name="Kema G.H.J."/>
            <person name="Lawrence C."/>
            <person name="Scott J.A."/>
            <person name="Spatafora J.W."/>
            <person name="Turgeon B.G."/>
            <person name="de Wit P.J.G.M."/>
            <person name="Zhong S."/>
            <person name="Goodwin S.B."/>
            <person name="Grigoriev I.V."/>
        </authorList>
    </citation>
    <scope>NUCLEOTIDE SEQUENCE [LARGE SCALE GENOMIC DNA]</scope>
    <source>
        <strain evidence="8">28A</strain>
    </source>
</reference>
<dbReference type="PANTHER" id="PTHR42973:SF34">
    <property type="entry name" value="FAD BINDING DOMAIN PROTEIN (AFU_ORTHOLOGUE AFUA_3G02770)"/>
    <property type="match status" value="1"/>
</dbReference>
<protein>
    <recommendedName>
        <fullName evidence="6">FAD-binding PCMH-type domain-containing protein</fullName>
    </recommendedName>
</protein>
<evidence type="ECO:0000256" key="1">
    <source>
        <dbReference type="ARBA" id="ARBA00005466"/>
    </source>
</evidence>
<dbReference type="PROSITE" id="PS51387">
    <property type="entry name" value="FAD_PCMH"/>
    <property type="match status" value="1"/>
</dbReference>
<comment type="similarity">
    <text evidence="1">Belongs to the oxygen-dependent FAD-linked oxidoreductase family.</text>
</comment>
<dbReference type="GO" id="GO:0071949">
    <property type="term" value="F:FAD binding"/>
    <property type="evidence" value="ECO:0007669"/>
    <property type="project" value="InterPro"/>
</dbReference>
<evidence type="ECO:0000256" key="2">
    <source>
        <dbReference type="ARBA" id="ARBA00022630"/>
    </source>
</evidence>
<dbReference type="InterPro" id="IPR050416">
    <property type="entry name" value="FAD-linked_Oxidoreductase"/>
</dbReference>
<evidence type="ECO:0000259" key="6">
    <source>
        <dbReference type="PROSITE" id="PS51387"/>
    </source>
</evidence>
<accession>R0K3C3</accession>
<dbReference type="Pfam" id="PF01565">
    <property type="entry name" value="FAD_binding_4"/>
    <property type="match status" value="1"/>
</dbReference>
<dbReference type="InterPro" id="IPR016167">
    <property type="entry name" value="FAD-bd_PCMH_sub1"/>
</dbReference>
<dbReference type="EMBL" id="KB908844">
    <property type="protein sequence ID" value="EOA82882.1"/>
    <property type="molecule type" value="Genomic_DNA"/>
</dbReference>
<feature type="signal peptide" evidence="5">
    <location>
        <begin position="1"/>
        <end position="18"/>
    </location>
</feature>
<organism evidence="7 8">
    <name type="scientific">Exserohilum turcicum (strain 28A)</name>
    <name type="common">Northern leaf blight fungus</name>
    <name type="synonym">Setosphaeria turcica</name>
    <dbReference type="NCBI Taxonomy" id="671987"/>
    <lineage>
        <taxon>Eukaryota</taxon>
        <taxon>Fungi</taxon>
        <taxon>Dikarya</taxon>
        <taxon>Ascomycota</taxon>
        <taxon>Pezizomycotina</taxon>
        <taxon>Dothideomycetes</taxon>
        <taxon>Pleosporomycetidae</taxon>
        <taxon>Pleosporales</taxon>
        <taxon>Pleosporineae</taxon>
        <taxon>Pleosporaceae</taxon>
        <taxon>Exserohilum</taxon>
    </lineage>
</organism>
<feature type="chain" id="PRO_5004343796" description="FAD-binding PCMH-type domain-containing protein" evidence="5">
    <location>
        <begin position="19"/>
        <end position="531"/>
    </location>
</feature>
<dbReference type="eggNOG" id="KOG1231">
    <property type="taxonomic scope" value="Eukaryota"/>
</dbReference>
<dbReference type="Gene3D" id="3.30.43.10">
    <property type="entry name" value="Uridine Diphospho-n-acetylenolpyruvylglucosamine Reductase, domain 2"/>
    <property type="match status" value="1"/>
</dbReference>
<dbReference type="Proteomes" id="UP000016935">
    <property type="component" value="Unassembled WGS sequence"/>
</dbReference>
<dbReference type="InterPro" id="IPR016166">
    <property type="entry name" value="FAD-bd_PCMH"/>
</dbReference>
<dbReference type="InterPro" id="IPR006094">
    <property type="entry name" value="Oxid_FAD_bind_N"/>
</dbReference>
<dbReference type="AlphaFoldDB" id="R0K3C3"/>
<evidence type="ECO:0000256" key="3">
    <source>
        <dbReference type="ARBA" id="ARBA00022827"/>
    </source>
</evidence>
<dbReference type="OrthoDB" id="2151789at2759"/>
<dbReference type="SUPFAM" id="SSF56176">
    <property type="entry name" value="FAD-binding/transporter-associated domain-like"/>
    <property type="match status" value="1"/>
</dbReference>
<evidence type="ECO:0000256" key="4">
    <source>
        <dbReference type="ARBA" id="ARBA00023002"/>
    </source>
</evidence>
<reference evidence="7 8" key="2">
    <citation type="journal article" date="2013" name="PLoS Genet.">
        <title>Comparative genome structure, secondary metabolite, and effector coding capacity across Cochliobolus pathogens.</title>
        <authorList>
            <person name="Condon B.J."/>
            <person name="Leng Y."/>
            <person name="Wu D."/>
            <person name="Bushley K.E."/>
            <person name="Ohm R.A."/>
            <person name="Otillar R."/>
            <person name="Martin J."/>
            <person name="Schackwitz W."/>
            <person name="Grimwood J."/>
            <person name="MohdZainudin N."/>
            <person name="Xue C."/>
            <person name="Wang R."/>
            <person name="Manning V.A."/>
            <person name="Dhillon B."/>
            <person name="Tu Z.J."/>
            <person name="Steffenson B.J."/>
            <person name="Salamov A."/>
            <person name="Sun H."/>
            <person name="Lowry S."/>
            <person name="LaButti K."/>
            <person name="Han J."/>
            <person name="Copeland A."/>
            <person name="Lindquist E."/>
            <person name="Barry K."/>
            <person name="Schmutz J."/>
            <person name="Baker S.E."/>
            <person name="Ciuffetti L.M."/>
            <person name="Grigoriev I.V."/>
            <person name="Zhong S."/>
            <person name="Turgeon B.G."/>
        </authorList>
    </citation>
    <scope>NUCLEOTIDE SEQUENCE [LARGE SCALE GENOMIC DNA]</scope>
    <source>
        <strain evidence="8">28A</strain>
    </source>
</reference>
<keyword evidence="8" id="KW-1185">Reference proteome</keyword>
<proteinExistence type="inferred from homology"/>
<dbReference type="InterPro" id="IPR016169">
    <property type="entry name" value="FAD-bd_PCMH_sub2"/>
</dbReference>
<dbReference type="PANTHER" id="PTHR42973">
    <property type="entry name" value="BINDING OXIDOREDUCTASE, PUTATIVE (AFU_ORTHOLOGUE AFUA_1G17690)-RELATED"/>
    <property type="match status" value="1"/>
</dbReference>
<dbReference type="Gene3D" id="3.40.462.20">
    <property type="match status" value="1"/>
</dbReference>
<dbReference type="GO" id="GO:0016491">
    <property type="term" value="F:oxidoreductase activity"/>
    <property type="evidence" value="ECO:0007669"/>
    <property type="project" value="UniProtKB-KW"/>
</dbReference>
<evidence type="ECO:0000313" key="8">
    <source>
        <dbReference type="Proteomes" id="UP000016935"/>
    </source>
</evidence>
<keyword evidence="5" id="KW-0732">Signal</keyword>
<keyword evidence="2" id="KW-0285">Flavoprotein</keyword>
<dbReference type="STRING" id="671987.R0K3C3"/>
<dbReference type="GeneID" id="19399409"/>
<gene>
    <name evidence="7" type="ORF">SETTUDRAFT_165262</name>
</gene>